<evidence type="ECO:0000256" key="6">
    <source>
        <dbReference type="ARBA" id="ARBA00022989"/>
    </source>
</evidence>
<keyword evidence="7 8" id="KW-0472">Membrane</keyword>
<feature type="transmembrane region" description="Helical" evidence="8">
    <location>
        <begin position="355"/>
        <end position="373"/>
    </location>
</feature>
<feature type="domain" description="Major facilitator superfamily (MFS) profile" evidence="9">
    <location>
        <begin position="9"/>
        <end position="491"/>
    </location>
</feature>
<dbReference type="InterPro" id="IPR011701">
    <property type="entry name" value="MFS"/>
</dbReference>
<evidence type="ECO:0000256" key="8">
    <source>
        <dbReference type="SAM" id="Phobius"/>
    </source>
</evidence>
<keyword evidence="3" id="KW-0813">Transport</keyword>
<feature type="transmembrane region" description="Helical" evidence="8">
    <location>
        <begin position="468"/>
        <end position="486"/>
    </location>
</feature>
<comment type="caution">
    <text evidence="10">The sequence shown here is derived from an EMBL/GenBank/DDBJ whole genome shotgun (WGS) entry which is preliminary data.</text>
</comment>
<dbReference type="Gene3D" id="1.20.1250.20">
    <property type="entry name" value="MFS general substrate transporter like domains"/>
    <property type="match status" value="1"/>
</dbReference>
<keyword evidence="11" id="KW-1185">Reference proteome</keyword>
<protein>
    <submittedName>
        <fullName evidence="10">MFS transporter</fullName>
    </submittedName>
</protein>
<dbReference type="GO" id="GO:0005886">
    <property type="term" value="C:plasma membrane"/>
    <property type="evidence" value="ECO:0007669"/>
    <property type="project" value="UniProtKB-SubCell"/>
</dbReference>
<evidence type="ECO:0000259" key="9">
    <source>
        <dbReference type="PROSITE" id="PS50850"/>
    </source>
</evidence>
<dbReference type="PANTHER" id="PTHR23501">
    <property type="entry name" value="MAJOR FACILITATOR SUPERFAMILY"/>
    <property type="match status" value="1"/>
</dbReference>
<dbReference type="EMBL" id="VUOB01000081">
    <property type="protein sequence ID" value="KAA2251384.1"/>
    <property type="molecule type" value="Genomic_DNA"/>
</dbReference>
<dbReference type="GO" id="GO:0022857">
    <property type="term" value="F:transmembrane transporter activity"/>
    <property type="evidence" value="ECO:0007669"/>
    <property type="project" value="InterPro"/>
</dbReference>
<evidence type="ECO:0000313" key="11">
    <source>
        <dbReference type="Proteomes" id="UP000323454"/>
    </source>
</evidence>
<evidence type="ECO:0000256" key="7">
    <source>
        <dbReference type="ARBA" id="ARBA00023136"/>
    </source>
</evidence>
<gene>
    <name evidence="10" type="ORF">F0L68_37370</name>
</gene>
<evidence type="ECO:0000313" key="10">
    <source>
        <dbReference type="EMBL" id="KAA2251384.1"/>
    </source>
</evidence>
<feature type="transmembrane region" description="Helical" evidence="8">
    <location>
        <begin position="75"/>
        <end position="93"/>
    </location>
</feature>
<feature type="transmembrane region" description="Helical" evidence="8">
    <location>
        <begin position="197"/>
        <end position="217"/>
    </location>
</feature>
<accession>A0A5B2WKE6</accession>
<dbReference type="Gene3D" id="1.20.1720.10">
    <property type="entry name" value="Multidrug resistance protein D"/>
    <property type="match status" value="1"/>
</dbReference>
<organism evidence="10 11">
    <name type="scientific">Solihabitans fulvus</name>
    <dbReference type="NCBI Taxonomy" id="1892852"/>
    <lineage>
        <taxon>Bacteria</taxon>
        <taxon>Bacillati</taxon>
        <taxon>Actinomycetota</taxon>
        <taxon>Actinomycetes</taxon>
        <taxon>Pseudonocardiales</taxon>
        <taxon>Pseudonocardiaceae</taxon>
        <taxon>Solihabitans</taxon>
    </lineage>
</organism>
<evidence type="ECO:0000256" key="4">
    <source>
        <dbReference type="ARBA" id="ARBA00022475"/>
    </source>
</evidence>
<name>A0A5B2WKE6_9PSEU</name>
<comment type="similarity">
    <text evidence="2">Belongs to the major facilitator superfamily. TCR/Tet family.</text>
</comment>
<sequence length="678" mass="71024">MSHREILEALSGLLLALLVAILSSTIVSNALPTILADLKGTQTQYTWVITATLLASTATTPIWGKLADLFNKKLLYQISIVIFVLGSALAGLAQNMGELIAARAVQGLGMGGVQALAQVIIGAMVAPRERGRYSGYMGAVMAVATVGGPIIGGLIVDSSLGWRWCFYVCVPLAVVALVVLAKTLHLPTVCRPVKIDYFGAVLIPGGVSLLLFWVSFAGKNFAWVSWSSAVYVGGALLVFALAIFAETRASSPIVPLRLFRNRTMTLAVLGSIGVGTAMFGSSVFLGQYYQLARGYSPTHAGLMTLPMVFGLLVSSTVSGQLISRYGKWKGFLVGGSVSLVAGLGLLGTIDHQTNLVLMGGYLVLLGVGLGLTMQNLVLSVQNGVGLADLGAASSTVTFFRSLGGTMGVSVLGAVLATQVGSKIATGIAALHLPPGARASGGGTLDIKHLPAPIQAIVRAAYGDAMSELFLIAAAIALVTVVAVLFIKEVPLRTSLDSSTEITQTAAGVEPVDQGSSVPVDTDLRIVDNPPPAVDNPLLHVGDHEDAVDSERWRYEKVRAQLSELTLAVQEAGDGLNRQARHLRVGLDQLGEDTVNVARTEADQILARARAEAAEVVREARAEAGHLVSAARMESAMTGRKIAELRQLESKLLRSIAEATEYQQAGRAGYGTRTPVAGN</sequence>
<proteinExistence type="inferred from homology"/>
<dbReference type="InterPro" id="IPR036259">
    <property type="entry name" value="MFS_trans_sf"/>
</dbReference>
<dbReference type="PROSITE" id="PS50850">
    <property type="entry name" value="MFS"/>
    <property type="match status" value="1"/>
</dbReference>
<evidence type="ECO:0000256" key="3">
    <source>
        <dbReference type="ARBA" id="ARBA00022448"/>
    </source>
</evidence>
<comment type="subcellular location">
    <subcellularLocation>
        <location evidence="1">Cell membrane</location>
        <topology evidence="1">Multi-pass membrane protein</topology>
    </subcellularLocation>
</comment>
<feature type="transmembrane region" description="Helical" evidence="8">
    <location>
        <begin position="330"/>
        <end position="349"/>
    </location>
</feature>
<dbReference type="PRINTS" id="PR01036">
    <property type="entry name" value="TCRTETB"/>
</dbReference>
<dbReference type="FunFam" id="1.20.1720.10:FF:000004">
    <property type="entry name" value="EmrB/QacA family drug resistance transporter"/>
    <property type="match status" value="1"/>
</dbReference>
<dbReference type="Proteomes" id="UP000323454">
    <property type="component" value="Unassembled WGS sequence"/>
</dbReference>
<dbReference type="Pfam" id="PF07690">
    <property type="entry name" value="MFS_1"/>
    <property type="match status" value="1"/>
</dbReference>
<feature type="transmembrane region" description="Helical" evidence="8">
    <location>
        <begin position="300"/>
        <end position="318"/>
    </location>
</feature>
<dbReference type="CDD" id="cd17502">
    <property type="entry name" value="MFS_Azr1_MDR_like"/>
    <property type="match status" value="1"/>
</dbReference>
<dbReference type="AlphaFoldDB" id="A0A5B2WKE6"/>
<dbReference type="PANTHER" id="PTHR23501:SF197">
    <property type="entry name" value="COMD"/>
    <property type="match status" value="1"/>
</dbReference>
<keyword evidence="5 8" id="KW-0812">Transmembrane</keyword>
<evidence type="ECO:0000256" key="2">
    <source>
        <dbReference type="ARBA" id="ARBA00007520"/>
    </source>
</evidence>
<evidence type="ECO:0000256" key="5">
    <source>
        <dbReference type="ARBA" id="ARBA00022692"/>
    </source>
</evidence>
<reference evidence="10 11" key="2">
    <citation type="submission" date="2019-09" db="EMBL/GenBank/DDBJ databases">
        <authorList>
            <person name="Jin C."/>
        </authorList>
    </citation>
    <scope>NUCLEOTIDE SEQUENCE [LARGE SCALE GENOMIC DNA]</scope>
    <source>
        <strain evidence="10 11">AN110305</strain>
    </source>
</reference>
<dbReference type="OrthoDB" id="7375466at2"/>
<dbReference type="Gene3D" id="1.20.5.620">
    <property type="entry name" value="F1F0 ATP synthase subunit B, membrane domain"/>
    <property type="match status" value="1"/>
</dbReference>
<dbReference type="RefSeq" id="WP_149854664.1">
    <property type="nucleotide sequence ID" value="NZ_VUOB01000081.1"/>
</dbReference>
<feature type="transmembrane region" description="Helical" evidence="8">
    <location>
        <begin position="105"/>
        <end position="126"/>
    </location>
</feature>
<feature type="transmembrane region" description="Helical" evidence="8">
    <location>
        <begin position="161"/>
        <end position="185"/>
    </location>
</feature>
<feature type="transmembrane region" description="Helical" evidence="8">
    <location>
        <begin position="223"/>
        <end position="245"/>
    </location>
</feature>
<keyword evidence="6 8" id="KW-1133">Transmembrane helix</keyword>
<dbReference type="InterPro" id="IPR020846">
    <property type="entry name" value="MFS_dom"/>
</dbReference>
<feature type="transmembrane region" description="Helical" evidence="8">
    <location>
        <begin position="133"/>
        <end position="155"/>
    </location>
</feature>
<evidence type="ECO:0000256" key="1">
    <source>
        <dbReference type="ARBA" id="ARBA00004651"/>
    </source>
</evidence>
<feature type="transmembrane region" description="Helical" evidence="8">
    <location>
        <begin position="45"/>
        <end position="63"/>
    </location>
</feature>
<reference evidence="10 11" key="1">
    <citation type="submission" date="2019-09" db="EMBL/GenBank/DDBJ databases">
        <title>Goodfellowia gen. nov., a new genus of the Pseudonocardineae related to Actinoalloteichus, containing Goodfellowia coeruleoviolacea gen. nov., comb. nov. gen. nov., comb. nov.</title>
        <authorList>
            <person name="Labeda D."/>
        </authorList>
    </citation>
    <scope>NUCLEOTIDE SEQUENCE [LARGE SCALE GENOMIC DNA]</scope>
    <source>
        <strain evidence="10 11">AN110305</strain>
    </source>
</reference>
<dbReference type="SUPFAM" id="SSF103473">
    <property type="entry name" value="MFS general substrate transporter"/>
    <property type="match status" value="1"/>
</dbReference>
<feature type="transmembrane region" description="Helical" evidence="8">
    <location>
        <begin position="266"/>
        <end position="288"/>
    </location>
</feature>
<keyword evidence="4" id="KW-1003">Cell membrane</keyword>